<feature type="region of interest" description="Disordered" evidence="1">
    <location>
        <begin position="1"/>
        <end position="22"/>
    </location>
</feature>
<evidence type="ECO:0000256" key="1">
    <source>
        <dbReference type="SAM" id="MobiDB-lite"/>
    </source>
</evidence>
<name>A0A8S0PST0_OLEEU</name>
<reference evidence="2 3" key="1">
    <citation type="submission" date="2019-12" db="EMBL/GenBank/DDBJ databases">
        <authorList>
            <person name="Alioto T."/>
            <person name="Alioto T."/>
            <person name="Gomez Garrido J."/>
        </authorList>
    </citation>
    <scope>NUCLEOTIDE SEQUENCE [LARGE SCALE GENOMIC DNA]</scope>
</reference>
<organism evidence="2 3">
    <name type="scientific">Olea europaea subsp. europaea</name>
    <dbReference type="NCBI Taxonomy" id="158383"/>
    <lineage>
        <taxon>Eukaryota</taxon>
        <taxon>Viridiplantae</taxon>
        <taxon>Streptophyta</taxon>
        <taxon>Embryophyta</taxon>
        <taxon>Tracheophyta</taxon>
        <taxon>Spermatophyta</taxon>
        <taxon>Magnoliopsida</taxon>
        <taxon>eudicotyledons</taxon>
        <taxon>Gunneridae</taxon>
        <taxon>Pentapetalae</taxon>
        <taxon>asterids</taxon>
        <taxon>lamiids</taxon>
        <taxon>Lamiales</taxon>
        <taxon>Oleaceae</taxon>
        <taxon>Oleeae</taxon>
        <taxon>Olea</taxon>
    </lineage>
</organism>
<dbReference type="Gramene" id="OE9A032395T1">
    <property type="protein sequence ID" value="OE9A032395C1"/>
    <property type="gene ID" value="OE9A032395"/>
</dbReference>
<proteinExistence type="predicted"/>
<feature type="region of interest" description="Disordered" evidence="1">
    <location>
        <begin position="229"/>
        <end position="253"/>
    </location>
</feature>
<dbReference type="EMBL" id="CACTIH010000146">
    <property type="protein sequence ID" value="CAA2955331.1"/>
    <property type="molecule type" value="Genomic_DNA"/>
</dbReference>
<gene>
    <name evidence="2" type="ORF">OLEA9_A032395</name>
</gene>
<dbReference type="AlphaFoldDB" id="A0A8S0PST0"/>
<accession>A0A8S0PST0</accession>
<dbReference type="Proteomes" id="UP000594638">
    <property type="component" value="Unassembled WGS sequence"/>
</dbReference>
<comment type="caution">
    <text evidence="2">The sequence shown here is derived from an EMBL/GenBank/DDBJ whole genome shotgun (WGS) entry which is preliminary data.</text>
</comment>
<feature type="compositionally biased region" description="Polar residues" evidence="1">
    <location>
        <begin position="11"/>
        <end position="22"/>
    </location>
</feature>
<keyword evidence="3" id="KW-1185">Reference proteome</keyword>
<evidence type="ECO:0000313" key="3">
    <source>
        <dbReference type="Proteomes" id="UP000594638"/>
    </source>
</evidence>
<protein>
    <submittedName>
        <fullName evidence="2">Uncharacterized protein</fullName>
    </submittedName>
</protein>
<feature type="compositionally biased region" description="Low complexity" evidence="1">
    <location>
        <begin position="237"/>
        <end position="247"/>
    </location>
</feature>
<sequence length="352" mass="37420">MGLHQFHPNLANRTDSIPQGQKSDSLLIDPTNVFDSAIKHGVNEIQAPNTLGNVPIAEITSLICRILESNGVLHTSSAVGQISSISEHYLRKLTPPMNSKGPKTLEGTINSTKNITLDFVPKCTQIEAVGIVVSGQNSTYLTLPSSPEHMKTFGETIASIRNDGKSALGNVPSGIYIEANPSNVFGPPLIPGTGPLAPNHGKTPRINTLPPSTSQTARTIYARVLLACKQPPPPRATPRATATSTTAHSGPKSYAAAVGDVPIVSQVERNQKKSFAQILRASQESTDHKLISRDPFIHHGEPAVLFIEADEESVASDTIAPSSAITPALAPSQPVIHVDSDYTDPLAHDMSR</sequence>
<evidence type="ECO:0000313" key="2">
    <source>
        <dbReference type="EMBL" id="CAA2955331.1"/>
    </source>
</evidence>